<proteinExistence type="predicted"/>
<dbReference type="InterPro" id="IPR043502">
    <property type="entry name" value="DNA/RNA_pol_sf"/>
</dbReference>
<evidence type="ECO:0000259" key="1">
    <source>
        <dbReference type="Pfam" id="PF00078"/>
    </source>
</evidence>
<evidence type="ECO:0000313" key="2">
    <source>
        <dbReference type="EMBL" id="RVW62066.1"/>
    </source>
</evidence>
<evidence type="ECO:0000313" key="3">
    <source>
        <dbReference type="Proteomes" id="UP000288805"/>
    </source>
</evidence>
<feature type="domain" description="Reverse transcriptase" evidence="1">
    <location>
        <begin position="118"/>
        <end position="222"/>
    </location>
</feature>
<name>A0A438FQ26_VITVI</name>
<reference evidence="2 3" key="1">
    <citation type="journal article" date="2018" name="PLoS Genet.">
        <title>Population sequencing reveals clonal diversity and ancestral inbreeding in the grapevine cultivar Chardonnay.</title>
        <authorList>
            <person name="Roach M.J."/>
            <person name="Johnson D.L."/>
            <person name="Bohlmann J."/>
            <person name="van Vuuren H.J."/>
            <person name="Jones S.J."/>
            <person name="Pretorius I.S."/>
            <person name="Schmidt S.A."/>
            <person name="Borneman A.R."/>
        </authorList>
    </citation>
    <scope>NUCLEOTIDE SEQUENCE [LARGE SCALE GENOMIC DNA]</scope>
    <source>
        <strain evidence="3">cv. Chardonnay</strain>
        <tissue evidence="2">Leaf</tissue>
    </source>
</reference>
<dbReference type="PANTHER" id="PTHR24559">
    <property type="entry name" value="TRANSPOSON TY3-I GAG-POL POLYPROTEIN"/>
    <property type="match status" value="1"/>
</dbReference>
<protein>
    <submittedName>
        <fullName evidence="2">Transposon Ty3-G Gag-Pol polyprotein</fullName>
    </submittedName>
</protein>
<comment type="caution">
    <text evidence="2">The sequence shown here is derived from an EMBL/GenBank/DDBJ whole genome shotgun (WGS) entry which is preliminary data.</text>
</comment>
<gene>
    <name evidence="2" type="primary">TY3B-G_272</name>
    <name evidence="2" type="ORF">CK203_064898</name>
</gene>
<sequence>MQGKNNGEVENRVKKAKRTAAAVFFRTFGALSEVHFLHAIYHFKAQEVKNLTLQTVLDPSIVQHHLPILPHARPVKQKLRRLHPRWSLQVKEEIRKQLSVGFLSVVEYPEWLANVVPVPKKDGKVRVCVDFRDLNKASPKDDFSLPHIDMLVDSTVGHPMLSFMDGFSRYNQILMAPEDMEKTSFITEGVLTATGIHFMPFGLKNARATYQRAATTLFHDMMHIDVEFRLRLNPKKCTFGVASGKLLGHIVSE</sequence>
<dbReference type="Pfam" id="PF00078">
    <property type="entry name" value="RVT_1"/>
    <property type="match status" value="1"/>
</dbReference>
<dbReference type="Gene3D" id="3.10.10.10">
    <property type="entry name" value="HIV Type 1 Reverse Transcriptase, subunit A, domain 1"/>
    <property type="match status" value="1"/>
</dbReference>
<dbReference type="SUPFAM" id="SSF56672">
    <property type="entry name" value="DNA/RNA polymerases"/>
    <property type="match status" value="1"/>
</dbReference>
<dbReference type="PANTHER" id="PTHR24559:SF457">
    <property type="entry name" value="RNA-DIRECTED DNA POLYMERASE HOMOLOG"/>
    <property type="match status" value="1"/>
</dbReference>
<dbReference type="EMBL" id="QGNW01000789">
    <property type="protein sequence ID" value="RVW62066.1"/>
    <property type="molecule type" value="Genomic_DNA"/>
</dbReference>
<dbReference type="InterPro" id="IPR000477">
    <property type="entry name" value="RT_dom"/>
</dbReference>
<organism evidence="2 3">
    <name type="scientific">Vitis vinifera</name>
    <name type="common">Grape</name>
    <dbReference type="NCBI Taxonomy" id="29760"/>
    <lineage>
        <taxon>Eukaryota</taxon>
        <taxon>Viridiplantae</taxon>
        <taxon>Streptophyta</taxon>
        <taxon>Embryophyta</taxon>
        <taxon>Tracheophyta</taxon>
        <taxon>Spermatophyta</taxon>
        <taxon>Magnoliopsida</taxon>
        <taxon>eudicotyledons</taxon>
        <taxon>Gunneridae</taxon>
        <taxon>Pentapetalae</taxon>
        <taxon>rosids</taxon>
        <taxon>Vitales</taxon>
        <taxon>Vitaceae</taxon>
        <taxon>Viteae</taxon>
        <taxon>Vitis</taxon>
    </lineage>
</organism>
<dbReference type="InterPro" id="IPR053134">
    <property type="entry name" value="RNA-dir_DNA_polymerase"/>
</dbReference>
<dbReference type="CDD" id="cd01647">
    <property type="entry name" value="RT_LTR"/>
    <property type="match status" value="1"/>
</dbReference>
<dbReference type="InterPro" id="IPR043128">
    <property type="entry name" value="Rev_trsase/Diguanyl_cyclase"/>
</dbReference>
<dbReference type="Gene3D" id="3.30.70.270">
    <property type="match status" value="1"/>
</dbReference>
<dbReference type="Proteomes" id="UP000288805">
    <property type="component" value="Unassembled WGS sequence"/>
</dbReference>
<dbReference type="AlphaFoldDB" id="A0A438FQ26"/>
<accession>A0A438FQ26</accession>